<dbReference type="Proteomes" id="UP001152622">
    <property type="component" value="Chromosome 10"/>
</dbReference>
<keyword evidence="3" id="KW-1185">Reference proteome</keyword>
<feature type="region of interest" description="Disordered" evidence="1">
    <location>
        <begin position="54"/>
        <end position="110"/>
    </location>
</feature>
<reference evidence="2" key="1">
    <citation type="journal article" date="2023" name="Science">
        <title>Genome structures resolve the early diversification of teleost fishes.</title>
        <authorList>
            <person name="Parey E."/>
            <person name="Louis A."/>
            <person name="Montfort J."/>
            <person name="Bouchez O."/>
            <person name="Roques C."/>
            <person name="Iampietro C."/>
            <person name="Lluch J."/>
            <person name="Castinel A."/>
            <person name="Donnadieu C."/>
            <person name="Desvignes T."/>
            <person name="Floi Bucao C."/>
            <person name="Jouanno E."/>
            <person name="Wen M."/>
            <person name="Mejri S."/>
            <person name="Dirks R."/>
            <person name="Jansen H."/>
            <person name="Henkel C."/>
            <person name="Chen W.J."/>
            <person name="Zahm M."/>
            <person name="Cabau C."/>
            <person name="Klopp C."/>
            <person name="Thompson A.W."/>
            <person name="Robinson-Rechavi M."/>
            <person name="Braasch I."/>
            <person name="Lecointre G."/>
            <person name="Bobe J."/>
            <person name="Postlethwait J.H."/>
            <person name="Berthelot C."/>
            <person name="Roest Crollius H."/>
            <person name="Guiguen Y."/>
        </authorList>
    </citation>
    <scope>NUCLEOTIDE SEQUENCE</scope>
    <source>
        <strain evidence="2">WJC10195</strain>
    </source>
</reference>
<evidence type="ECO:0000256" key="1">
    <source>
        <dbReference type="SAM" id="MobiDB-lite"/>
    </source>
</evidence>
<comment type="caution">
    <text evidence="2">The sequence shown here is derived from an EMBL/GenBank/DDBJ whole genome shotgun (WGS) entry which is preliminary data.</text>
</comment>
<dbReference type="AlphaFoldDB" id="A0A9Q1F024"/>
<feature type="region of interest" description="Disordered" evidence="1">
    <location>
        <begin position="1"/>
        <end position="24"/>
    </location>
</feature>
<feature type="compositionally biased region" description="Basic and acidic residues" evidence="1">
    <location>
        <begin position="1"/>
        <end position="19"/>
    </location>
</feature>
<name>A0A9Q1F024_SYNKA</name>
<gene>
    <name evidence="2" type="ORF">SKAU_G00270330</name>
</gene>
<sequence>MTKNDCEITDEINLKDDGSCSRPSVAEMGRCEKWNWDGLPAEFSVFTWTASIRPSNPVARPESAARRWDALASGPSDRDSPPQRGRKEPRVTRRALAAKPAVRSFASRPLLPHRSQVTKALWTAGERKKRFPTD</sequence>
<protein>
    <submittedName>
        <fullName evidence="2">Uncharacterized protein</fullName>
    </submittedName>
</protein>
<evidence type="ECO:0000313" key="3">
    <source>
        <dbReference type="Proteomes" id="UP001152622"/>
    </source>
</evidence>
<organism evidence="2 3">
    <name type="scientific">Synaphobranchus kaupii</name>
    <name type="common">Kaup's arrowtooth eel</name>
    <dbReference type="NCBI Taxonomy" id="118154"/>
    <lineage>
        <taxon>Eukaryota</taxon>
        <taxon>Metazoa</taxon>
        <taxon>Chordata</taxon>
        <taxon>Craniata</taxon>
        <taxon>Vertebrata</taxon>
        <taxon>Euteleostomi</taxon>
        <taxon>Actinopterygii</taxon>
        <taxon>Neopterygii</taxon>
        <taxon>Teleostei</taxon>
        <taxon>Anguilliformes</taxon>
        <taxon>Synaphobranchidae</taxon>
        <taxon>Synaphobranchus</taxon>
    </lineage>
</organism>
<feature type="compositionally biased region" description="Basic and acidic residues" evidence="1">
    <location>
        <begin position="76"/>
        <end position="91"/>
    </location>
</feature>
<accession>A0A9Q1F024</accession>
<dbReference type="EMBL" id="JAINUF010000010">
    <property type="protein sequence ID" value="KAJ8348444.1"/>
    <property type="molecule type" value="Genomic_DNA"/>
</dbReference>
<evidence type="ECO:0000313" key="2">
    <source>
        <dbReference type="EMBL" id="KAJ8348444.1"/>
    </source>
</evidence>
<proteinExistence type="predicted"/>